<reference evidence="1" key="1">
    <citation type="submission" date="2014-11" db="EMBL/GenBank/DDBJ databases">
        <authorList>
            <person name="Amaro Gonzalez C."/>
        </authorList>
    </citation>
    <scope>NUCLEOTIDE SEQUENCE</scope>
</reference>
<protein>
    <submittedName>
        <fullName evidence="1">Uncharacterized protein</fullName>
    </submittedName>
</protein>
<sequence length="36" mass="4123">MYSSPPENLRLSAWVKLKTLLSQLDIQVSNSNTERC</sequence>
<dbReference type="EMBL" id="GBXM01039557">
    <property type="protein sequence ID" value="JAH69020.1"/>
    <property type="molecule type" value="Transcribed_RNA"/>
</dbReference>
<accession>A0A0E9UUZ6</accession>
<reference evidence="1" key="2">
    <citation type="journal article" date="2015" name="Fish Shellfish Immunol.">
        <title>Early steps in the European eel (Anguilla anguilla)-Vibrio vulnificus interaction in the gills: Role of the RtxA13 toxin.</title>
        <authorList>
            <person name="Callol A."/>
            <person name="Pajuelo D."/>
            <person name="Ebbesson L."/>
            <person name="Teles M."/>
            <person name="MacKenzie S."/>
            <person name="Amaro C."/>
        </authorList>
    </citation>
    <scope>NUCLEOTIDE SEQUENCE</scope>
</reference>
<organism evidence="1">
    <name type="scientific">Anguilla anguilla</name>
    <name type="common">European freshwater eel</name>
    <name type="synonym">Muraena anguilla</name>
    <dbReference type="NCBI Taxonomy" id="7936"/>
    <lineage>
        <taxon>Eukaryota</taxon>
        <taxon>Metazoa</taxon>
        <taxon>Chordata</taxon>
        <taxon>Craniata</taxon>
        <taxon>Vertebrata</taxon>
        <taxon>Euteleostomi</taxon>
        <taxon>Actinopterygii</taxon>
        <taxon>Neopterygii</taxon>
        <taxon>Teleostei</taxon>
        <taxon>Anguilliformes</taxon>
        <taxon>Anguillidae</taxon>
        <taxon>Anguilla</taxon>
    </lineage>
</organism>
<proteinExistence type="predicted"/>
<evidence type="ECO:0000313" key="1">
    <source>
        <dbReference type="EMBL" id="JAH69020.1"/>
    </source>
</evidence>
<dbReference type="AlphaFoldDB" id="A0A0E9UUZ6"/>
<name>A0A0E9UUZ6_ANGAN</name>